<dbReference type="PRINTS" id="PR00455">
    <property type="entry name" value="HTHTETR"/>
</dbReference>
<sequence length="194" mass="21163">MAYGHASRTVAYGQRVVALSASDWVRAAARRLAADGVDAVRVEPLARELGVSKGSFYWHFSDRDALLGALLEYWREAGTAGVISQVEDEAGTDPADRLRRLARLVFAHADKGFDGAVRAWAAREGRARDALRAVDDVRVAYLVRLVTDAGAPDADRRAAVLYRTLLGEYAMRHAGADPLDRDAVDALVDWALSR</sequence>
<dbReference type="AlphaFoldDB" id="A0A1T5KTH5"/>
<dbReference type="GO" id="GO:0000976">
    <property type="term" value="F:transcription cis-regulatory region binding"/>
    <property type="evidence" value="ECO:0007669"/>
    <property type="project" value="TreeGrafter"/>
</dbReference>
<reference evidence="4 5" key="1">
    <citation type="submission" date="2017-02" db="EMBL/GenBank/DDBJ databases">
        <authorList>
            <person name="Peterson S.W."/>
        </authorList>
    </citation>
    <scope>NUCLEOTIDE SEQUENCE [LARGE SCALE GENOMIC DNA]</scope>
    <source>
        <strain evidence="4 5">DSM 21481</strain>
    </source>
</reference>
<keyword evidence="5" id="KW-1185">Reference proteome</keyword>
<accession>A0A1T5KTH5</accession>
<dbReference type="GO" id="GO:0003700">
    <property type="term" value="F:DNA-binding transcription factor activity"/>
    <property type="evidence" value="ECO:0007669"/>
    <property type="project" value="TreeGrafter"/>
</dbReference>
<name>A0A1T5KTH5_9MICO</name>
<dbReference type="SUPFAM" id="SSF46689">
    <property type="entry name" value="Homeodomain-like"/>
    <property type="match status" value="1"/>
</dbReference>
<dbReference type="Pfam" id="PF00440">
    <property type="entry name" value="TetR_N"/>
    <property type="match status" value="1"/>
</dbReference>
<dbReference type="InterPro" id="IPR001647">
    <property type="entry name" value="HTH_TetR"/>
</dbReference>
<evidence type="ECO:0000259" key="3">
    <source>
        <dbReference type="PROSITE" id="PS50977"/>
    </source>
</evidence>
<dbReference type="Proteomes" id="UP000189777">
    <property type="component" value="Unassembled WGS sequence"/>
</dbReference>
<dbReference type="PROSITE" id="PS50977">
    <property type="entry name" value="HTH_TETR_2"/>
    <property type="match status" value="1"/>
</dbReference>
<gene>
    <name evidence="4" type="ORF">SAMN04324258_2407</name>
</gene>
<keyword evidence="1 2" id="KW-0238">DNA-binding</keyword>
<proteinExistence type="predicted"/>
<feature type="domain" description="HTH tetR-type" evidence="3">
    <location>
        <begin position="18"/>
        <end position="78"/>
    </location>
</feature>
<feature type="DNA-binding region" description="H-T-H motif" evidence="2">
    <location>
        <begin position="41"/>
        <end position="60"/>
    </location>
</feature>
<protein>
    <submittedName>
        <fullName evidence="4">Transcriptional regulator, TetR family</fullName>
    </submittedName>
</protein>
<dbReference type="InterPro" id="IPR050109">
    <property type="entry name" value="HTH-type_TetR-like_transc_reg"/>
</dbReference>
<evidence type="ECO:0000256" key="2">
    <source>
        <dbReference type="PROSITE-ProRule" id="PRU00335"/>
    </source>
</evidence>
<dbReference type="InterPro" id="IPR009057">
    <property type="entry name" value="Homeodomain-like_sf"/>
</dbReference>
<dbReference type="EMBL" id="FUZQ01000004">
    <property type="protein sequence ID" value="SKC67086.1"/>
    <property type="molecule type" value="Genomic_DNA"/>
</dbReference>
<dbReference type="Gene3D" id="1.10.357.10">
    <property type="entry name" value="Tetracycline Repressor, domain 2"/>
    <property type="match status" value="1"/>
</dbReference>
<organism evidence="4 5">
    <name type="scientific">Krasilnikoviella flava</name>
    <dbReference type="NCBI Taxonomy" id="526729"/>
    <lineage>
        <taxon>Bacteria</taxon>
        <taxon>Bacillati</taxon>
        <taxon>Actinomycetota</taxon>
        <taxon>Actinomycetes</taxon>
        <taxon>Micrococcales</taxon>
        <taxon>Promicromonosporaceae</taxon>
        <taxon>Krasilnikoviella</taxon>
    </lineage>
</organism>
<evidence type="ECO:0000313" key="5">
    <source>
        <dbReference type="Proteomes" id="UP000189777"/>
    </source>
</evidence>
<dbReference type="PANTHER" id="PTHR30055:SF239">
    <property type="entry name" value="TRANSCRIPTIONAL REGULATORY PROTEIN"/>
    <property type="match status" value="1"/>
</dbReference>
<evidence type="ECO:0000313" key="4">
    <source>
        <dbReference type="EMBL" id="SKC67086.1"/>
    </source>
</evidence>
<evidence type="ECO:0000256" key="1">
    <source>
        <dbReference type="ARBA" id="ARBA00023125"/>
    </source>
</evidence>
<dbReference type="PANTHER" id="PTHR30055">
    <property type="entry name" value="HTH-TYPE TRANSCRIPTIONAL REGULATOR RUTR"/>
    <property type="match status" value="1"/>
</dbReference>